<dbReference type="Pfam" id="PF00069">
    <property type="entry name" value="Pkinase"/>
    <property type="match status" value="1"/>
</dbReference>
<keyword evidence="16" id="KW-0812">Transmembrane</keyword>
<comment type="catalytic activity">
    <reaction evidence="11">
        <text>L-threonyl-[protein] + ATP = O-phospho-L-threonyl-[protein] + ADP + H(+)</text>
        <dbReference type="Rhea" id="RHEA:46608"/>
        <dbReference type="Rhea" id="RHEA-COMP:11060"/>
        <dbReference type="Rhea" id="RHEA-COMP:11605"/>
        <dbReference type="ChEBI" id="CHEBI:15378"/>
        <dbReference type="ChEBI" id="CHEBI:30013"/>
        <dbReference type="ChEBI" id="CHEBI:30616"/>
        <dbReference type="ChEBI" id="CHEBI:61977"/>
        <dbReference type="ChEBI" id="CHEBI:456216"/>
        <dbReference type="EC" id="2.7.11.25"/>
    </reaction>
</comment>
<keyword evidence="10" id="KW-0539">Nucleus</keyword>
<evidence type="ECO:0000256" key="3">
    <source>
        <dbReference type="ARBA" id="ARBA00022527"/>
    </source>
</evidence>
<dbReference type="PROSITE" id="PS00107">
    <property type="entry name" value="PROTEIN_KINASE_ATP"/>
    <property type="match status" value="1"/>
</dbReference>
<dbReference type="SMART" id="SM00220">
    <property type="entry name" value="S_TKc"/>
    <property type="match status" value="1"/>
</dbReference>
<feature type="binding site" evidence="13">
    <location>
        <position position="32"/>
    </location>
    <ligand>
        <name>ATP</name>
        <dbReference type="ChEBI" id="CHEBI:30616"/>
    </ligand>
</feature>
<evidence type="ECO:0000256" key="6">
    <source>
        <dbReference type="ARBA" id="ARBA00022682"/>
    </source>
</evidence>
<sequence>MDWTRGRTIGRGSTATVSTATAHGSGRVLAVKSAELSQSEFLKREQRILSTLTCPQIVAYGGCDVTCENGKLLYNIFMEYAPRGTLVDAIRSRGGGLEEATIKAYTRNIVLGLEYLHSNGIVHCDIKCHNVLVTGDGVKIADLGCARRMDDDGVPSDDLAIAGTPVFMAPEVARGEQQGFPADVWAMGCAVIEMATGRAPWTDASDPVSALYRIGYSGDVPEAPSFMSKQAKDFLDKCLKRDPVDRWSARELLNHAFLEEPTSLSKEANCFDSDTPTTVLDQGIWDSIEEPETIPIPTDPTHKSSSNSPGERIRQLGRISTTSSQRMPNWVLDEGWITVRSNGSKEPEMFNCSQEKELVYSNEPTSSGAGACNTSSSCNCTYDSSNRNRSVSLMAYECKKEAFKCKKDVLCGNIDLRITLTFFSTFSVISFFLSFFHYHMIHQSKMGCFMAL</sequence>
<organism evidence="18 19">
    <name type="scientific">Carpinus fangiana</name>
    <dbReference type="NCBI Taxonomy" id="176857"/>
    <lineage>
        <taxon>Eukaryota</taxon>
        <taxon>Viridiplantae</taxon>
        <taxon>Streptophyta</taxon>
        <taxon>Embryophyta</taxon>
        <taxon>Tracheophyta</taxon>
        <taxon>Spermatophyta</taxon>
        <taxon>Magnoliopsida</taxon>
        <taxon>eudicotyledons</taxon>
        <taxon>Gunneridae</taxon>
        <taxon>Pentapetalae</taxon>
        <taxon>rosids</taxon>
        <taxon>fabids</taxon>
        <taxon>Fagales</taxon>
        <taxon>Betulaceae</taxon>
        <taxon>Carpinus</taxon>
    </lineage>
</organism>
<name>A0A5N6QAC9_9ROSI</name>
<keyword evidence="16" id="KW-1133">Transmembrane helix</keyword>
<keyword evidence="8" id="KW-0418">Kinase</keyword>
<dbReference type="CDD" id="cd06606">
    <property type="entry name" value="STKc_MAPKKK"/>
    <property type="match status" value="1"/>
</dbReference>
<keyword evidence="5" id="KW-0808">Transferase</keyword>
<evidence type="ECO:0000256" key="8">
    <source>
        <dbReference type="ARBA" id="ARBA00022777"/>
    </source>
</evidence>
<dbReference type="AlphaFoldDB" id="A0A5N6QAC9"/>
<evidence type="ECO:0000256" key="11">
    <source>
        <dbReference type="ARBA" id="ARBA00047559"/>
    </source>
</evidence>
<dbReference type="InterPro" id="IPR011009">
    <property type="entry name" value="Kinase-like_dom_sf"/>
</dbReference>
<evidence type="ECO:0000256" key="4">
    <source>
        <dbReference type="ARBA" id="ARBA00022553"/>
    </source>
</evidence>
<feature type="domain" description="Protein kinase" evidence="17">
    <location>
        <begin position="3"/>
        <end position="258"/>
    </location>
</feature>
<dbReference type="GO" id="GO:0006970">
    <property type="term" value="P:response to osmotic stress"/>
    <property type="evidence" value="ECO:0007669"/>
    <property type="project" value="UniProtKB-ARBA"/>
</dbReference>
<feature type="region of interest" description="Disordered" evidence="15">
    <location>
        <begin position="291"/>
        <end position="320"/>
    </location>
</feature>
<keyword evidence="16" id="KW-0472">Membrane</keyword>
<evidence type="ECO:0000313" key="18">
    <source>
        <dbReference type="EMBL" id="KAE7995381.1"/>
    </source>
</evidence>
<gene>
    <name evidence="18" type="ORF">FH972_000188</name>
</gene>
<feature type="transmembrane region" description="Helical" evidence="16">
    <location>
        <begin position="416"/>
        <end position="436"/>
    </location>
</feature>
<evidence type="ECO:0000256" key="10">
    <source>
        <dbReference type="ARBA" id="ARBA00023242"/>
    </source>
</evidence>
<keyword evidence="7 13" id="KW-0547">Nucleotide-binding</keyword>
<dbReference type="InterPro" id="IPR017441">
    <property type="entry name" value="Protein_kinase_ATP_BS"/>
</dbReference>
<evidence type="ECO:0000313" key="19">
    <source>
        <dbReference type="Proteomes" id="UP000327013"/>
    </source>
</evidence>
<evidence type="ECO:0000256" key="14">
    <source>
        <dbReference type="RuleBase" id="RU000304"/>
    </source>
</evidence>
<dbReference type="InterPro" id="IPR008271">
    <property type="entry name" value="Ser/Thr_kinase_AS"/>
</dbReference>
<proteinExistence type="inferred from homology"/>
<comment type="catalytic activity">
    <reaction evidence="12">
        <text>L-seryl-[protein] + ATP = O-phospho-L-seryl-[protein] + ADP + H(+)</text>
        <dbReference type="Rhea" id="RHEA:17989"/>
        <dbReference type="Rhea" id="RHEA-COMP:9863"/>
        <dbReference type="Rhea" id="RHEA-COMP:11604"/>
        <dbReference type="ChEBI" id="CHEBI:15378"/>
        <dbReference type="ChEBI" id="CHEBI:29999"/>
        <dbReference type="ChEBI" id="CHEBI:30616"/>
        <dbReference type="ChEBI" id="CHEBI:83421"/>
        <dbReference type="ChEBI" id="CHEBI:456216"/>
        <dbReference type="EC" id="2.7.11.25"/>
    </reaction>
</comment>
<evidence type="ECO:0000256" key="9">
    <source>
        <dbReference type="ARBA" id="ARBA00022840"/>
    </source>
</evidence>
<evidence type="ECO:0000256" key="12">
    <source>
        <dbReference type="ARBA" id="ARBA00048329"/>
    </source>
</evidence>
<evidence type="ECO:0000256" key="16">
    <source>
        <dbReference type="SAM" id="Phobius"/>
    </source>
</evidence>
<dbReference type="SUPFAM" id="SSF56112">
    <property type="entry name" value="Protein kinase-like (PK-like)"/>
    <property type="match status" value="1"/>
</dbReference>
<evidence type="ECO:0000256" key="2">
    <source>
        <dbReference type="ARBA" id="ARBA00012406"/>
    </source>
</evidence>
<dbReference type="GO" id="GO:0009738">
    <property type="term" value="P:abscisic acid-activated signaling pathway"/>
    <property type="evidence" value="ECO:0007669"/>
    <property type="project" value="UniProtKB-KW"/>
</dbReference>
<dbReference type="PROSITE" id="PS50011">
    <property type="entry name" value="PROTEIN_KINASE_DOM"/>
    <property type="match status" value="1"/>
</dbReference>
<evidence type="ECO:0000256" key="7">
    <source>
        <dbReference type="ARBA" id="ARBA00022741"/>
    </source>
</evidence>
<keyword evidence="6" id="KW-0938">Abscisic acid signaling pathway</keyword>
<keyword evidence="3 14" id="KW-0723">Serine/threonine-protein kinase</keyword>
<dbReference type="InterPro" id="IPR000719">
    <property type="entry name" value="Prot_kinase_dom"/>
</dbReference>
<protein>
    <recommendedName>
        <fullName evidence="2">mitogen-activated protein kinase kinase kinase</fullName>
        <ecNumber evidence="2">2.7.11.25</ecNumber>
    </recommendedName>
</protein>
<dbReference type="PANTHER" id="PTHR48011:SF6">
    <property type="entry name" value="PROTEIN KINASE DOMAIN-CONTAINING PROTEIN"/>
    <property type="match status" value="1"/>
</dbReference>
<dbReference type="InterPro" id="IPR052751">
    <property type="entry name" value="Plant_MAPKKK"/>
</dbReference>
<dbReference type="Gene3D" id="1.10.510.10">
    <property type="entry name" value="Transferase(Phosphotransferase) domain 1"/>
    <property type="match status" value="1"/>
</dbReference>
<dbReference type="Proteomes" id="UP000327013">
    <property type="component" value="Chromosome 1"/>
</dbReference>
<dbReference type="GO" id="GO:0004709">
    <property type="term" value="F:MAP kinase kinase kinase activity"/>
    <property type="evidence" value="ECO:0007669"/>
    <property type="project" value="UniProtKB-EC"/>
</dbReference>
<dbReference type="EC" id="2.7.11.25" evidence="2"/>
<dbReference type="GO" id="GO:0005524">
    <property type="term" value="F:ATP binding"/>
    <property type="evidence" value="ECO:0007669"/>
    <property type="project" value="UniProtKB-UniRule"/>
</dbReference>
<reference evidence="18 19" key="1">
    <citation type="submission" date="2019-06" db="EMBL/GenBank/DDBJ databases">
        <title>A chromosomal-level reference genome of Carpinus fangiana (Coryloideae, Betulaceae).</title>
        <authorList>
            <person name="Yang X."/>
            <person name="Wang Z."/>
            <person name="Zhang L."/>
            <person name="Hao G."/>
            <person name="Liu J."/>
            <person name="Yang Y."/>
        </authorList>
    </citation>
    <scope>NUCLEOTIDE SEQUENCE [LARGE SCALE GENOMIC DNA]</scope>
    <source>
        <strain evidence="18">Cfa_2016G</strain>
        <tissue evidence="18">Leaf</tissue>
    </source>
</reference>
<keyword evidence="19" id="KW-1185">Reference proteome</keyword>
<comment type="similarity">
    <text evidence="14">Belongs to the protein kinase superfamily.</text>
</comment>
<accession>A0A5N6QAC9</accession>
<keyword evidence="9 13" id="KW-0067">ATP-binding</keyword>
<comment type="subcellular location">
    <subcellularLocation>
        <location evidence="1">Nucleus</location>
    </subcellularLocation>
</comment>
<dbReference type="OrthoDB" id="275301at2759"/>
<evidence type="ECO:0000259" key="17">
    <source>
        <dbReference type="PROSITE" id="PS50011"/>
    </source>
</evidence>
<dbReference type="FunFam" id="1.10.510.10:FF:000852">
    <property type="entry name" value="Mitogen-activated protein kinase kinase kinase 17"/>
    <property type="match status" value="1"/>
</dbReference>
<dbReference type="GO" id="GO:0005634">
    <property type="term" value="C:nucleus"/>
    <property type="evidence" value="ECO:0007669"/>
    <property type="project" value="UniProtKB-SubCell"/>
</dbReference>
<dbReference type="GO" id="GO:0019901">
    <property type="term" value="F:protein kinase binding"/>
    <property type="evidence" value="ECO:0007669"/>
    <property type="project" value="UniProtKB-ARBA"/>
</dbReference>
<evidence type="ECO:0000256" key="1">
    <source>
        <dbReference type="ARBA" id="ARBA00004123"/>
    </source>
</evidence>
<evidence type="ECO:0000256" key="5">
    <source>
        <dbReference type="ARBA" id="ARBA00022679"/>
    </source>
</evidence>
<dbReference type="PROSITE" id="PS00108">
    <property type="entry name" value="PROTEIN_KINASE_ST"/>
    <property type="match status" value="1"/>
</dbReference>
<dbReference type="PANTHER" id="PTHR48011">
    <property type="entry name" value="CCR4-NOT TRANSCRIPTIONAL COMPLEX SUBUNIT CAF120-RELATED"/>
    <property type="match status" value="1"/>
</dbReference>
<keyword evidence="4" id="KW-0597">Phosphoprotein</keyword>
<evidence type="ECO:0000256" key="15">
    <source>
        <dbReference type="SAM" id="MobiDB-lite"/>
    </source>
</evidence>
<evidence type="ECO:0000256" key="13">
    <source>
        <dbReference type="PROSITE-ProRule" id="PRU10141"/>
    </source>
</evidence>
<dbReference type="EMBL" id="CM017321">
    <property type="protein sequence ID" value="KAE7995381.1"/>
    <property type="molecule type" value="Genomic_DNA"/>
</dbReference>